<dbReference type="PANTHER" id="PTHR34543">
    <property type="entry name" value="PROTEIN ABA DEFICIENT 4, CHLOROPLASTIC"/>
    <property type="match status" value="1"/>
</dbReference>
<reference evidence="2 3" key="1">
    <citation type="submission" date="2023-10" db="EMBL/GenBank/DDBJ databases">
        <authorList>
            <person name="Maclean D."/>
            <person name="Macfadyen A."/>
        </authorList>
    </citation>
    <scope>NUCLEOTIDE SEQUENCE [LARGE SCALE GENOMIC DNA]</scope>
</reference>
<evidence type="ECO:0000256" key="1">
    <source>
        <dbReference type="SAM" id="Phobius"/>
    </source>
</evidence>
<evidence type="ECO:0008006" key="4">
    <source>
        <dbReference type="Google" id="ProtNLM"/>
    </source>
</evidence>
<dbReference type="Pfam" id="PF14108">
    <property type="entry name" value="ABA4-like"/>
    <property type="match status" value="1"/>
</dbReference>
<feature type="transmembrane region" description="Helical" evidence="1">
    <location>
        <begin position="45"/>
        <end position="62"/>
    </location>
</feature>
<feature type="transmembrane region" description="Helical" evidence="1">
    <location>
        <begin position="125"/>
        <end position="145"/>
    </location>
</feature>
<protein>
    <recommendedName>
        <fullName evidence="4">DUF4281 domain-containing protein</fullName>
    </recommendedName>
</protein>
<keyword evidence="1" id="KW-1133">Transmembrane helix</keyword>
<evidence type="ECO:0000313" key="3">
    <source>
        <dbReference type="Proteomes" id="UP001314263"/>
    </source>
</evidence>
<dbReference type="PANTHER" id="PTHR34543:SF1">
    <property type="entry name" value="PROTEIN ABA DEFICIENT 4, CHLOROPLASTIC"/>
    <property type="match status" value="1"/>
</dbReference>
<dbReference type="AlphaFoldDB" id="A0AAV1I555"/>
<name>A0AAV1I555_9CHLO</name>
<proteinExistence type="predicted"/>
<sequence length="164" mass="18051">MRCKIWVGQQGSSAKQPNSPLPAKILAHLDASALQQTERILKSKALFVAGATLYTALLVMWWPRGIGQLCREVYQSCTPLPNVHVLAGVFKSAHATALAWLHLLLLDIAQAREVWLDGLRHAIPTGHSIILCFMFGPLGMLSHMTTRTVQRRSKRSFVAKASSA</sequence>
<gene>
    <name evidence="2" type="ORF">CVIRNUC_005701</name>
</gene>
<dbReference type="EMBL" id="CAUYUE010000007">
    <property type="protein sequence ID" value="CAK0782465.1"/>
    <property type="molecule type" value="Genomic_DNA"/>
</dbReference>
<organism evidence="2 3">
    <name type="scientific">Coccomyxa viridis</name>
    <dbReference type="NCBI Taxonomy" id="1274662"/>
    <lineage>
        <taxon>Eukaryota</taxon>
        <taxon>Viridiplantae</taxon>
        <taxon>Chlorophyta</taxon>
        <taxon>core chlorophytes</taxon>
        <taxon>Trebouxiophyceae</taxon>
        <taxon>Trebouxiophyceae incertae sedis</taxon>
        <taxon>Coccomyxaceae</taxon>
        <taxon>Coccomyxa</taxon>
    </lineage>
</organism>
<keyword evidence="1" id="KW-0812">Transmembrane</keyword>
<dbReference type="InterPro" id="IPR025461">
    <property type="entry name" value="ABA4-like"/>
</dbReference>
<dbReference type="Proteomes" id="UP001314263">
    <property type="component" value="Unassembled WGS sequence"/>
</dbReference>
<keyword evidence="3" id="KW-1185">Reference proteome</keyword>
<keyword evidence="1" id="KW-0472">Membrane</keyword>
<accession>A0AAV1I555</accession>
<evidence type="ECO:0000313" key="2">
    <source>
        <dbReference type="EMBL" id="CAK0782465.1"/>
    </source>
</evidence>
<comment type="caution">
    <text evidence="2">The sequence shown here is derived from an EMBL/GenBank/DDBJ whole genome shotgun (WGS) entry which is preliminary data.</text>
</comment>